<organism evidence="1 2">
    <name type="scientific">Aldrovandia affinis</name>
    <dbReference type="NCBI Taxonomy" id="143900"/>
    <lineage>
        <taxon>Eukaryota</taxon>
        <taxon>Metazoa</taxon>
        <taxon>Chordata</taxon>
        <taxon>Craniata</taxon>
        <taxon>Vertebrata</taxon>
        <taxon>Euteleostomi</taxon>
        <taxon>Actinopterygii</taxon>
        <taxon>Neopterygii</taxon>
        <taxon>Teleostei</taxon>
        <taxon>Notacanthiformes</taxon>
        <taxon>Halosauridae</taxon>
        <taxon>Aldrovandia</taxon>
    </lineage>
</organism>
<reference evidence="1" key="1">
    <citation type="journal article" date="2023" name="Science">
        <title>Genome structures resolve the early diversification of teleost fishes.</title>
        <authorList>
            <person name="Parey E."/>
            <person name="Louis A."/>
            <person name="Montfort J."/>
            <person name="Bouchez O."/>
            <person name="Roques C."/>
            <person name="Iampietro C."/>
            <person name="Lluch J."/>
            <person name="Castinel A."/>
            <person name="Donnadieu C."/>
            <person name="Desvignes T."/>
            <person name="Floi Bucao C."/>
            <person name="Jouanno E."/>
            <person name="Wen M."/>
            <person name="Mejri S."/>
            <person name="Dirks R."/>
            <person name="Jansen H."/>
            <person name="Henkel C."/>
            <person name="Chen W.J."/>
            <person name="Zahm M."/>
            <person name="Cabau C."/>
            <person name="Klopp C."/>
            <person name="Thompson A.W."/>
            <person name="Robinson-Rechavi M."/>
            <person name="Braasch I."/>
            <person name="Lecointre G."/>
            <person name="Bobe J."/>
            <person name="Postlethwait J.H."/>
            <person name="Berthelot C."/>
            <person name="Roest Crollius H."/>
            <person name="Guiguen Y."/>
        </authorList>
    </citation>
    <scope>NUCLEOTIDE SEQUENCE</scope>
    <source>
        <strain evidence="1">NC1722</strain>
    </source>
</reference>
<dbReference type="Proteomes" id="UP001221898">
    <property type="component" value="Unassembled WGS sequence"/>
</dbReference>
<gene>
    <name evidence="1" type="ORF">AAFF_G00104210</name>
</gene>
<accession>A0AAD7T1S5</accession>
<evidence type="ECO:0000313" key="1">
    <source>
        <dbReference type="EMBL" id="KAJ8412839.1"/>
    </source>
</evidence>
<evidence type="ECO:0000313" key="2">
    <source>
        <dbReference type="Proteomes" id="UP001221898"/>
    </source>
</evidence>
<dbReference type="AlphaFoldDB" id="A0AAD7T1S5"/>
<comment type="caution">
    <text evidence="1">The sequence shown here is derived from an EMBL/GenBank/DDBJ whole genome shotgun (WGS) entry which is preliminary data.</text>
</comment>
<dbReference type="EMBL" id="JAINUG010000017">
    <property type="protein sequence ID" value="KAJ8412839.1"/>
    <property type="molecule type" value="Genomic_DNA"/>
</dbReference>
<sequence>MTPYVDIPLGFIVTEWLEDFEPFPRKAKAKGGTCGNVRPKAHSDASAAIADALVAAAAGHLWRIRSPAGTAEV</sequence>
<keyword evidence="2" id="KW-1185">Reference proteome</keyword>
<name>A0AAD7T1S5_9TELE</name>
<protein>
    <submittedName>
        <fullName evidence="1">Uncharacterized protein</fullName>
    </submittedName>
</protein>
<proteinExistence type="predicted"/>